<dbReference type="InterPro" id="IPR006202">
    <property type="entry name" value="Neur_chan_lig-bd"/>
</dbReference>
<dbReference type="AlphaFoldDB" id="A0A813R7N0"/>
<keyword evidence="8" id="KW-1185">Reference proteome</keyword>
<evidence type="ECO:0000256" key="5">
    <source>
        <dbReference type="RuleBase" id="RU000687"/>
    </source>
</evidence>
<evidence type="ECO:0000256" key="2">
    <source>
        <dbReference type="ARBA" id="ARBA00022692"/>
    </source>
</evidence>
<dbReference type="GO" id="GO:0004888">
    <property type="term" value="F:transmembrane signaling receptor activity"/>
    <property type="evidence" value="ECO:0007669"/>
    <property type="project" value="InterPro"/>
</dbReference>
<dbReference type="Pfam" id="PF02931">
    <property type="entry name" value="Neur_chan_LBD"/>
    <property type="match status" value="1"/>
</dbReference>
<dbReference type="InterPro" id="IPR038050">
    <property type="entry name" value="Neuro_actylchol_rec"/>
</dbReference>
<dbReference type="Gene3D" id="1.20.58.390">
    <property type="entry name" value="Neurotransmitter-gated ion-channel transmembrane domain"/>
    <property type="match status" value="1"/>
</dbReference>
<keyword evidence="5" id="KW-0813">Transport</keyword>
<dbReference type="SUPFAM" id="SSF90112">
    <property type="entry name" value="Neurotransmitter-gated ion-channel transmembrane pore"/>
    <property type="match status" value="1"/>
</dbReference>
<dbReference type="CDD" id="cd18989">
    <property type="entry name" value="LGIC_ECD_cation"/>
    <property type="match status" value="1"/>
</dbReference>
<evidence type="ECO:0000259" key="6">
    <source>
        <dbReference type="Pfam" id="PF02931"/>
    </source>
</evidence>
<dbReference type="InterPro" id="IPR006201">
    <property type="entry name" value="Neur_channel"/>
</dbReference>
<keyword evidence="4 5" id="KW-0472">Membrane</keyword>
<keyword evidence="2 5" id="KW-0812">Transmembrane</keyword>
<evidence type="ECO:0000313" key="8">
    <source>
        <dbReference type="Proteomes" id="UP000663879"/>
    </source>
</evidence>
<dbReference type="InterPro" id="IPR036719">
    <property type="entry name" value="Neuro-gated_channel_TM_sf"/>
</dbReference>
<protein>
    <recommendedName>
        <fullName evidence="6">Neurotransmitter-gated ion-channel ligand-binding domain-containing protein</fullName>
    </recommendedName>
</protein>
<evidence type="ECO:0000256" key="3">
    <source>
        <dbReference type="ARBA" id="ARBA00022989"/>
    </source>
</evidence>
<dbReference type="FunFam" id="2.70.170.10:FF:000028">
    <property type="entry name" value="AcetylCholine Receptor"/>
    <property type="match status" value="1"/>
</dbReference>
<keyword evidence="5" id="KW-0407">Ion channel</keyword>
<comment type="subcellular location">
    <subcellularLocation>
        <location evidence="1">Membrane</location>
        <topology evidence="1">Multi-pass membrane protein</topology>
    </subcellularLocation>
</comment>
<proteinExistence type="inferred from homology"/>
<comment type="caution">
    <text evidence="5">Lacks conserved residue(s) required for the propagation of feature annotation.</text>
</comment>
<feature type="chain" id="PRO_5033111533" description="Neurotransmitter-gated ion-channel ligand-binding domain-containing protein" evidence="5">
    <location>
        <begin position="24"/>
        <end position="423"/>
    </location>
</feature>
<dbReference type="Proteomes" id="UP000663879">
    <property type="component" value="Unassembled WGS sequence"/>
</dbReference>
<evidence type="ECO:0000256" key="1">
    <source>
        <dbReference type="ARBA" id="ARBA00004141"/>
    </source>
</evidence>
<keyword evidence="5" id="KW-0406">Ion transport</keyword>
<feature type="transmembrane region" description="Helical" evidence="5">
    <location>
        <begin position="233"/>
        <end position="256"/>
    </location>
</feature>
<comment type="caution">
    <text evidence="7">The sequence shown here is derived from an EMBL/GenBank/DDBJ whole genome shotgun (WGS) entry which is preliminary data.</text>
</comment>
<dbReference type="Gene3D" id="2.70.170.10">
    <property type="entry name" value="Neurotransmitter-gated ion-channel ligand-binding domain"/>
    <property type="match status" value="1"/>
</dbReference>
<dbReference type="InterPro" id="IPR036734">
    <property type="entry name" value="Neur_chan_lig-bd_sf"/>
</dbReference>
<comment type="similarity">
    <text evidence="5">Belongs to the ligand-gated ion channel (TC 1.A.9) family.</text>
</comment>
<evidence type="ECO:0000313" key="7">
    <source>
        <dbReference type="EMBL" id="CAF0777634.1"/>
    </source>
</evidence>
<dbReference type="InterPro" id="IPR018000">
    <property type="entry name" value="Neurotransmitter_ion_chnl_CS"/>
</dbReference>
<dbReference type="PRINTS" id="PR00252">
    <property type="entry name" value="NRIONCHANNEL"/>
</dbReference>
<keyword evidence="3 5" id="KW-1133">Transmembrane helix</keyword>
<dbReference type="OrthoDB" id="5975154at2759"/>
<name>A0A813R7N0_9BILA</name>
<gene>
    <name evidence="7" type="ORF">OXX778_LOCUS5286</name>
</gene>
<feature type="transmembrane region" description="Helical" evidence="5">
    <location>
        <begin position="296"/>
        <end position="316"/>
    </location>
</feature>
<evidence type="ECO:0000256" key="4">
    <source>
        <dbReference type="ARBA" id="ARBA00023136"/>
    </source>
</evidence>
<feature type="signal peptide" evidence="5">
    <location>
        <begin position="1"/>
        <end position="23"/>
    </location>
</feature>
<feature type="domain" description="Neurotransmitter-gated ion-channel ligand-binding" evidence="6">
    <location>
        <begin position="26"/>
        <end position="232"/>
    </location>
</feature>
<dbReference type="PROSITE" id="PS00236">
    <property type="entry name" value="NEUROTR_ION_CHANNEL"/>
    <property type="match status" value="1"/>
</dbReference>
<dbReference type="PANTHER" id="PTHR18945">
    <property type="entry name" value="NEUROTRANSMITTER GATED ION CHANNEL"/>
    <property type="match status" value="1"/>
</dbReference>
<keyword evidence="5" id="KW-0732">Signal</keyword>
<dbReference type="GO" id="GO:0016020">
    <property type="term" value="C:membrane"/>
    <property type="evidence" value="ECO:0007669"/>
    <property type="project" value="UniProtKB-SubCell"/>
</dbReference>
<feature type="transmembrane region" description="Helical" evidence="5">
    <location>
        <begin position="397"/>
        <end position="421"/>
    </location>
</feature>
<organism evidence="7 8">
    <name type="scientific">Brachionus calyciflorus</name>
    <dbReference type="NCBI Taxonomy" id="104777"/>
    <lineage>
        <taxon>Eukaryota</taxon>
        <taxon>Metazoa</taxon>
        <taxon>Spiralia</taxon>
        <taxon>Gnathifera</taxon>
        <taxon>Rotifera</taxon>
        <taxon>Eurotatoria</taxon>
        <taxon>Monogononta</taxon>
        <taxon>Pseudotrocha</taxon>
        <taxon>Ploima</taxon>
        <taxon>Brachionidae</taxon>
        <taxon>Brachionus</taxon>
    </lineage>
</organism>
<dbReference type="GO" id="GO:0005230">
    <property type="term" value="F:extracellular ligand-gated monoatomic ion channel activity"/>
    <property type="evidence" value="ECO:0007669"/>
    <property type="project" value="InterPro"/>
</dbReference>
<reference evidence="7" key="1">
    <citation type="submission" date="2021-02" db="EMBL/GenBank/DDBJ databases">
        <authorList>
            <person name="Nowell W R."/>
        </authorList>
    </citation>
    <scope>NUCLEOTIDE SEQUENCE</scope>
    <source>
        <strain evidence="7">Ploen Becks lab</strain>
    </source>
</reference>
<accession>A0A813R7N0</accession>
<sequence length="423" mass="50305">MLRTYFFKICILHILLNLIKSQASIEQKISEEILREYDRTITPIGKSEINLTFFLRQLVTIDEKNQLITTNSYVTQQWYDPRLTWNTSDYNITNKIIIQAKKLWLPDLNFLNSADGDGFLKLTDSNLAIVYSDGLVYFIVSSNALRTRCQMNFIKFPYDSQKCDILLGSWVLTDDDFYINNVEIVTSDYVENPNWDLKNLTFDFNYTNFRYLRDNVNYQSKDIVFKFEFKRRALYTMINIILPGFLLNFMTILIYFLELNEQVKIILKIILTSSVYSLRVSNSIPVQSDYMTYVSLYYMFSLVFNLISFTWFTLSYQMKENNIMPRSVELFCVFIRRYLIEFRKIKSQKVASIIKVENIDDDIESKELKFLCECKRKSKENEENIKKKAHIQKCVNVLHYIVIILMFFLMLFTNLALWILITT</sequence>
<dbReference type="EMBL" id="CAJNOC010000567">
    <property type="protein sequence ID" value="CAF0777634.1"/>
    <property type="molecule type" value="Genomic_DNA"/>
</dbReference>
<dbReference type="SUPFAM" id="SSF63712">
    <property type="entry name" value="Nicotinic receptor ligand binding domain-like"/>
    <property type="match status" value="1"/>
</dbReference>